<geneLocation type="plasmid" evidence="2">
    <name>Plasmid3 dna</name>
</geneLocation>
<dbReference type="EMBL" id="AP018251">
    <property type="protein sequence ID" value="BAZ03290.1"/>
    <property type="molecule type" value="Genomic_DNA"/>
</dbReference>
<keyword evidence="1" id="KW-0614">Plasmid</keyword>
<dbReference type="Gene3D" id="3.40.50.300">
    <property type="entry name" value="P-loop containing nucleotide triphosphate hydrolases"/>
    <property type="match status" value="1"/>
</dbReference>
<reference evidence="1 2" key="1">
    <citation type="submission" date="2017-06" db="EMBL/GenBank/DDBJ databases">
        <title>Genome sequencing of cyanobaciteial culture collection at National Institute for Environmental Studies (NIES).</title>
        <authorList>
            <person name="Hirose Y."/>
            <person name="Shimura Y."/>
            <person name="Fujisawa T."/>
            <person name="Nakamura Y."/>
            <person name="Kawachi M."/>
        </authorList>
    </citation>
    <scope>NUCLEOTIDE SEQUENCE [LARGE SCALE GENOMIC DNA]</scope>
    <source>
        <strain evidence="1 2">NIES-37</strain>
        <plasmid evidence="2">Plasmid3 dna</plasmid>
    </source>
</reference>
<dbReference type="InterPro" id="IPR027417">
    <property type="entry name" value="P-loop_NTPase"/>
</dbReference>
<dbReference type="AlphaFoldDB" id="A0A1Z4NC59"/>
<dbReference type="Pfam" id="PF13481">
    <property type="entry name" value="AAA_25"/>
    <property type="match status" value="1"/>
</dbReference>
<accession>A0A1Z4NC59</accession>
<dbReference type="KEGG" id="ttq:NIES37_73030"/>
<gene>
    <name evidence="1" type="ORF">NIES37_73030</name>
</gene>
<keyword evidence="2" id="KW-1185">Reference proteome</keyword>
<dbReference type="InterPro" id="IPR036388">
    <property type="entry name" value="WH-like_DNA-bd_sf"/>
</dbReference>
<dbReference type="SUPFAM" id="SSF52540">
    <property type="entry name" value="P-loop containing nucleoside triphosphate hydrolases"/>
    <property type="match status" value="1"/>
</dbReference>
<evidence type="ECO:0008006" key="3">
    <source>
        <dbReference type="Google" id="ProtNLM"/>
    </source>
</evidence>
<dbReference type="Gene3D" id="1.10.10.10">
    <property type="entry name" value="Winged helix-like DNA-binding domain superfamily/Winged helix DNA-binding domain"/>
    <property type="match status" value="1"/>
</dbReference>
<proteinExistence type="predicted"/>
<protein>
    <recommendedName>
        <fullName evidence="3">Primase 2</fullName>
    </recommendedName>
</protein>
<name>A0A1Z4NC59_9CYAN</name>
<evidence type="ECO:0000313" key="2">
    <source>
        <dbReference type="Proteomes" id="UP000218785"/>
    </source>
</evidence>
<sequence length="740" mass="83418">MSKNKSTQLIETFNTASPVQEITNSSELQEVSKYHPCPHCSKPDWCYRIGDLTVCKRGAKPAPGWQETSTTDNQGTPYYAYVNPKKELRPKSKKEFVYVDRQGKELIKVTRIDNGEGKKKFYQSHWDGKEWIKGLTDEVKSKVLIYRYPEVRAAIAEGKKIFCVEGEGIADLLWSLGLPATTTLGGSKAYCKYGNYSNDLKGADLVLCPDRDRPGVAYMADVAIDYPDAKWLYAPPNHSLWARLPDSGGLDIGDWIKDGATVEQIMDSISDRIKEWENLLAAVPSDKVEQAQVEKPQSTKQEAIEQARLILQSGLNEIEEAIQLENLREQANLSTSLWERKILPSLRRELQPKLLKIEIQAFLKLADPIEQVTQRSRIVSRYHLTNREFDQQCHAIRNAEKQNLQKPRLLTPKELFNLESENLDFLVAGYLPRFTSGLVSGLPGVGKSLLTIDLAYAIVTGGEFLGEKVKQGKVLIINSDQPLNITANYLSDHGFDEETPNLRVMGQTKDMAGWTIKDMESLEYSLEEFQPVLTIIDSIRATICYPLGIEEKSEIVGYWMKEVERLCIRYGSLLWVHHDNKDKDLSGVSRSSGSTAIPGNASFHWRLEKANKDDSDPNRIFSMPKTRGFEPVTLNLKYEANTGQWISQGRVGESPDVAKANQTLQQRILDFLMQRPNTGYTGIEIKEALGGSDSVYTILNRMVQRGIIGKRKSKSDTAKNTKVYFVKIEDTEKGVNTPPP</sequence>
<dbReference type="RefSeq" id="WP_096585557.1">
    <property type="nucleotide sequence ID" value="NZ_CAWNJS010000004.1"/>
</dbReference>
<organism evidence="1 2">
    <name type="scientific">Tolypothrix tenuis PCC 7101</name>
    <dbReference type="NCBI Taxonomy" id="231146"/>
    <lineage>
        <taxon>Bacteria</taxon>
        <taxon>Bacillati</taxon>
        <taxon>Cyanobacteriota</taxon>
        <taxon>Cyanophyceae</taxon>
        <taxon>Nostocales</taxon>
        <taxon>Tolypothrichaceae</taxon>
        <taxon>Tolypothrix</taxon>
    </lineage>
</organism>
<dbReference type="Proteomes" id="UP000218785">
    <property type="component" value="Plasmid plasmid3"/>
</dbReference>
<evidence type="ECO:0000313" key="1">
    <source>
        <dbReference type="EMBL" id="BAZ03290.1"/>
    </source>
</evidence>